<dbReference type="PANTHER" id="PTHR11552:SF147">
    <property type="entry name" value="CHOLINE DEHYDROGENASE, MITOCHONDRIAL"/>
    <property type="match status" value="1"/>
</dbReference>
<comment type="similarity">
    <text evidence="2">Belongs to the GMC oxidoreductase family.</text>
</comment>
<feature type="binding site" evidence="5">
    <location>
        <position position="218"/>
    </location>
    <ligand>
        <name>FAD</name>
        <dbReference type="ChEBI" id="CHEBI:57692"/>
    </ligand>
</feature>
<evidence type="ECO:0000313" key="8">
    <source>
        <dbReference type="Proteomes" id="UP000460561"/>
    </source>
</evidence>
<dbReference type="PIRSF" id="PIRSF000137">
    <property type="entry name" value="Alcohol_oxidase"/>
    <property type="match status" value="1"/>
</dbReference>
<dbReference type="GO" id="GO:0016020">
    <property type="term" value="C:membrane"/>
    <property type="evidence" value="ECO:0007669"/>
    <property type="project" value="TreeGrafter"/>
</dbReference>
<comment type="caution">
    <text evidence="7">The sequence shown here is derived from an EMBL/GenBank/DDBJ whole genome shotgun (WGS) entry which is preliminary data.</text>
</comment>
<dbReference type="EMBL" id="WTYQ01000001">
    <property type="protein sequence ID" value="MXP24989.1"/>
    <property type="molecule type" value="Genomic_DNA"/>
</dbReference>
<gene>
    <name evidence="7" type="ORF">GRI39_02865</name>
</gene>
<sequence>MTDCDFLIVGAGSSGCVLANRLSEDPSVKVILLEAGGSDKHPLISMPMAWMKASMEPRFGWGTMTEPEPHMDNRVQPLPRGRVLGGCSSINGTMYIRGAAADYDSWAERGLNGWSYDDVLPYFKRAESNWRGAGPEHGGAGPLEVTPMRTHPELYPAFIKAAEELGYSETEDFNVAEPEGFGIPDCTISKGRRHSTSRAYLDPARRRPNLQVITKALVSRILIEDGRAVGVEFERNGEVQQLRVAREVVLSGGAFNSPQLLMLSGIGPAEHLKEHGIVPVKDLPGVGENLQDHAISLTFWKASQDNTFESQLRLDRLALAVTKWQFSGKGFPAQSPLTVQGFLRSSFETTRPDLQLQVSHTSYQAHPWLPVLHKGVGHQMTAGAILLNPESRGHVRLGSRHPKTLPKITLNFLAEERDRLILRETIGTMRKFFATDAVKPYVAMELAPGPDVISDEAIDGWLRQTVMSGGHPTSTCAMGTSDNPRAVVDAELKVYGVEGLRVVDASVMPDVIRGNTNAPAIMIAEKAADMILGRLPAR</sequence>
<evidence type="ECO:0000256" key="1">
    <source>
        <dbReference type="ARBA" id="ARBA00001974"/>
    </source>
</evidence>
<evidence type="ECO:0000259" key="6">
    <source>
        <dbReference type="PROSITE" id="PS00624"/>
    </source>
</evidence>
<dbReference type="Gene3D" id="3.30.560.10">
    <property type="entry name" value="Glucose Oxidase, domain 3"/>
    <property type="match status" value="1"/>
</dbReference>
<dbReference type="RefSeq" id="WP_160738169.1">
    <property type="nucleotide sequence ID" value="NZ_WTYQ01000001.1"/>
</dbReference>
<keyword evidence="8" id="KW-1185">Reference proteome</keyword>
<feature type="binding site" evidence="5">
    <location>
        <position position="83"/>
    </location>
    <ligand>
        <name>FAD</name>
        <dbReference type="ChEBI" id="CHEBI:57692"/>
    </ligand>
</feature>
<dbReference type="InterPro" id="IPR036188">
    <property type="entry name" value="FAD/NAD-bd_sf"/>
</dbReference>
<evidence type="ECO:0000256" key="4">
    <source>
        <dbReference type="ARBA" id="ARBA00022827"/>
    </source>
</evidence>
<dbReference type="SUPFAM" id="SSF51905">
    <property type="entry name" value="FAD/NAD(P)-binding domain"/>
    <property type="match status" value="1"/>
</dbReference>
<dbReference type="Proteomes" id="UP000460561">
    <property type="component" value="Unassembled WGS sequence"/>
</dbReference>
<dbReference type="AlphaFoldDB" id="A0A845A6J7"/>
<comment type="cofactor">
    <cofactor evidence="1 5">
        <name>FAD</name>
        <dbReference type="ChEBI" id="CHEBI:57692"/>
    </cofactor>
</comment>
<dbReference type="GO" id="GO:0019285">
    <property type="term" value="P:glycine betaine biosynthetic process from choline"/>
    <property type="evidence" value="ECO:0007669"/>
    <property type="project" value="TreeGrafter"/>
</dbReference>
<dbReference type="OrthoDB" id="9785276at2"/>
<organism evidence="7 8">
    <name type="scientific">Altericroceibacterium indicum</name>
    <dbReference type="NCBI Taxonomy" id="374177"/>
    <lineage>
        <taxon>Bacteria</taxon>
        <taxon>Pseudomonadati</taxon>
        <taxon>Pseudomonadota</taxon>
        <taxon>Alphaproteobacteria</taxon>
        <taxon>Sphingomonadales</taxon>
        <taxon>Erythrobacteraceae</taxon>
        <taxon>Altericroceibacterium</taxon>
    </lineage>
</organism>
<dbReference type="Pfam" id="PF00732">
    <property type="entry name" value="GMC_oxred_N"/>
    <property type="match status" value="1"/>
</dbReference>
<reference evidence="7 8" key="1">
    <citation type="submission" date="2019-12" db="EMBL/GenBank/DDBJ databases">
        <title>Genomic-based taxomic classification of the family Erythrobacteraceae.</title>
        <authorList>
            <person name="Xu L."/>
        </authorList>
    </citation>
    <scope>NUCLEOTIDE SEQUENCE [LARGE SCALE GENOMIC DNA]</scope>
    <source>
        <strain evidence="7 8">DSM 18604</strain>
    </source>
</reference>
<evidence type="ECO:0000256" key="3">
    <source>
        <dbReference type="ARBA" id="ARBA00022630"/>
    </source>
</evidence>
<dbReference type="InterPro" id="IPR000172">
    <property type="entry name" value="GMC_OxRdtase_N"/>
</dbReference>
<dbReference type="InterPro" id="IPR007867">
    <property type="entry name" value="GMC_OxRtase_C"/>
</dbReference>
<evidence type="ECO:0000256" key="5">
    <source>
        <dbReference type="PIRSR" id="PIRSR000137-2"/>
    </source>
</evidence>
<dbReference type="GO" id="GO:0050660">
    <property type="term" value="F:flavin adenine dinucleotide binding"/>
    <property type="evidence" value="ECO:0007669"/>
    <property type="project" value="InterPro"/>
</dbReference>
<protein>
    <submittedName>
        <fullName evidence="7">Choline dehydrogenase</fullName>
    </submittedName>
</protein>
<keyword evidence="4 5" id="KW-0274">FAD</keyword>
<dbReference type="SUPFAM" id="SSF54373">
    <property type="entry name" value="FAD-linked reductases, C-terminal domain"/>
    <property type="match status" value="1"/>
</dbReference>
<dbReference type="PROSITE" id="PS00624">
    <property type="entry name" value="GMC_OXRED_2"/>
    <property type="match status" value="1"/>
</dbReference>
<evidence type="ECO:0000313" key="7">
    <source>
        <dbReference type="EMBL" id="MXP24989.1"/>
    </source>
</evidence>
<dbReference type="Pfam" id="PF05199">
    <property type="entry name" value="GMC_oxred_C"/>
    <property type="match status" value="1"/>
</dbReference>
<evidence type="ECO:0000256" key="2">
    <source>
        <dbReference type="ARBA" id="ARBA00010790"/>
    </source>
</evidence>
<accession>A0A845A6J7</accession>
<proteinExistence type="inferred from homology"/>
<dbReference type="InterPro" id="IPR012132">
    <property type="entry name" value="GMC_OxRdtase"/>
</dbReference>
<feature type="domain" description="Glucose-methanol-choline oxidoreductase N-terminal" evidence="6">
    <location>
        <begin position="253"/>
        <end position="267"/>
    </location>
</feature>
<dbReference type="PANTHER" id="PTHR11552">
    <property type="entry name" value="GLUCOSE-METHANOL-CHOLINE GMC OXIDOREDUCTASE"/>
    <property type="match status" value="1"/>
</dbReference>
<keyword evidence="3" id="KW-0285">Flavoprotein</keyword>
<name>A0A845A6J7_9SPHN</name>
<dbReference type="Gene3D" id="3.50.50.60">
    <property type="entry name" value="FAD/NAD(P)-binding domain"/>
    <property type="match status" value="1"/>
</dbReference>
<dbReference type="GO" id="GO:0008812">
    <property type="term" value="F:choline dehydrogenase activity"/>
    <property type="evidence" value="ECO:0007669"/>
    <property type="project" value="TreeGrafter"/>
</dbReference>